<organism evidence="3 4">
    <name type="scientific">Tanacetum coccineum</name>
    <dbReference type="NCBI Taxonomy" id="301880"/>
    <lineage>
        <taxon>Eukaryota</taxon>
        <taxon>Viridiplantae</taxon>
        <taxon>Streptophyta</taxon>
        <taxon>Embryophyta</taxon>
        <taxon>Tracheophyta</taxon>
        <taxon>Spermatophyta</taxon>
        <taxon>Magnoliopsida</taxon>
        <taxon>eudicotyledons</taxon>
        <taxon>Gunneridae</taxon>
        <taxon>Pentapetalae</taxon>
        <taxon>asterids</taxon>
        <taxon>campanulids</taxon>
        <taxon>Asterales</taxon>
        <taxon>Asteraceae</taxon>
        <taxon>Asteroideae</taxon>
        <taxon>Anthemideae</taxon>
        <taxon>Anthemidinae</taxon>
        <taxon>Tanacetum</taxon>
    </lineage>
</organism>
<evidence type="ECO:0000259" key="2">
    <source>
        <dbReference type="Pfam" id="PF07727"/>
    </source>
</evidence>
<feature type="region of interest" description="Disordered" evidence="1">
    <location>
        <begin position="95"/>
        <end position="119"/>
    </location>
</feature>
<protein>
    <submittedName>
        <fullName evidence="3">Retrovirus-related pol polyprotein from transposon TNT 1-94</fullName>
    </submittedName>
</protein>
<evidence type="ECO:0000313" key="4">
    <source>
        <dbReference type="Proteomes" id="UP001151760"/>
    </source>
</evidence>
<reference evidence="3" key="2">
    <citation type="submission" date="2022-01" db="EMBL/GenBank/DDBJ databases">
        <authorList>
            <person name="Yamashiro T."/>
            <person name="Shiraishi A."/>
            <person name="Satake H."/>
            <person name="Nakayama K."/>
        </authorList>
    </citation>
    <scope>NUCLEOTIDE SEQUENCE</scope>
</reference>
<sequence length="187" mass="20649">MMHDKKPDLSFLHVFGSLCYPTNDSEDLGKLNAKANIGLIPNPVPQHHFNPPTKNDWDHLFQPIFNEYLNPPPSAISPVQVADTPRAVDIADSPVLTSIDQDAPSTSIPSTQKQEQSPIISQVKKDECGGVLKNKAPLVAKGYRQEEGIDFEESFAPVSRIESIHISIANATTKNMKIFKMDVKTAF</sequence>
<gene>
    <name evidence="3" type="ORF">Tco_0936648</name>
</gene>
<dbReference type="Pfam" id="PF07727">
    <property type="entry name" value="RVT_2"/>
    <property type="match status" value="1"/>
</dbReference>
<dbReference type="InterPro" id="IPR013103">
    <property type="entry name" value="RVT_2"/>
</dbReference>
<comment type="caution">
    <text evidence="3">The sequence shown here is derived from an EMBL/GenBank/DDBJ whole genome shotgun (WGS) entry which is preliminary data.</text>
</comment>
<accession>A0ABQ5DDX0</accession>
<name>A0ABQ5DDX0_9ASTR</name>
<feature type="domain" description="Reverse transcriptase Ty1/copia-type" evidence="2">
    <location>
        <begin position="109"/>
        <end position="187"/>
    </location>
</feature>
<evidence type="ECO:0000313" key="3">
    <source>
        <dbReference type="EMBL" id="GJT36783.1"/>
    </source>
</evidence>
<dbReference type="Proteomes" id="UP001151760">
    <property type="component" value="Unassembled WGS sequence"/>
</dbReference>
<proteinExistence type="predicted"/>
<dbReference type="EMBL" id="BQNB010015169">
    <property type="protein sequence ID" value="GJT36783.1"/>
    <property type="molecule type" value="Genomic_DNA"/>
</dbReference>
<evidence type="ECO:0000256" key="1">
    <source>
        <dbReference type="SAM" id="MobiDB-lite"/>
    </source>
</evidence>
<keyword evidence="4" id="KW-1185">Reference proteome</keyword>
<reference evidence="3" key="1">
    <citation type="journal article" date="2022" name="Int. J. Mol. Sci.">
        <title>Draft Genome of Tanacetum Coccineum: Genomic Comparison of Closely Related Tanacetum-Family Plants.</title>
        <authorList>
            <person name="Yamashiro T."/>
            <person name="Shiraishi A."/>
            <person name="Nakayama K."/>
            <person name="Satake H."/>
        </authorList>
    </citation>
    <scope>NUCLEOTIDE SEQUENCE</scope>
</reference>